<evidence type="ECO:0000256" key="2">
    <source>
        <dbReference type="SAM" id="MobiDB-lite"/>
    </source>
</evidence>
<keyword evidence="5" id="KW-1185">Reference proteome</keyword>
<feature type="region of interest" description="Disordered" evidence="2">
    <location>
        <begin position="1"/>
        <end position="43"/>
    </location>
</feature>
<proteinExistence type="predicted"/>
<evidence type="ECO:0000313" key="4">
    <source>
        <dbReference type="EMBL" id="KAK3387239.1"/>
    </source>
</evidence>
<evidence type="ECO:0000259" key="3">
    <source>
        <dbReference type="PROSITE" id="PS50013"/>
    </source>
</evidence>
<protein>
    <recommendedName>
        <fullName evidence="3">Chromo domain-containing protein</fullName>
    </recommendedName>
</protein>
<sequence>MSKNVVRNGSSETATPEVIAESDDDISVTSTVPEQHDSDDEFGVENILAEQVSDDGEMFYLVEWTGFPLHQSSWEPEINLGDELKAIWEDTKRKQASGEAKPFDVQRFYESQLKAAEDKMERHRRRNAKRKRLRLPMTPPLPGPSPSDSASDNDEAAQDLYIEGSAPGSSSKLRSQSKPKTGKGTPQKVSGVAPKTTATAVEGSKNQSEARRSSTAKPATGNNGSPTVSKAKAKIAPRPPIAQPERSTSTGYQGTARKLPARPLSSDPTLASKPLNASRVGASSSSRTAGDIGKGFLTAKKTTVNKRPTSNIFSGGKVRKTRVTLTEAMSDTSKEPKLFGNFRTRRLAEKRGREKEDLAPPDASTLHVFAIPKGPVSSKTSIDTVLSPIQQESPLEATSAIASPDALLKKKRKSSAKSVRFLDDDPETSPIIVQEPEPMDVDSPENIAPSPAKELPASAPPAVENIGPKKLSLAAYRSKVLTQSLEKNLVLGRSAALKVNFDSLPRDPPQAWLSHFMAKDTLEFQYTCFAKTMIMKFDILVQNHLAEGTITSEANAPVLEDAAEYLRSDLLGFFYTQSEYSILIYPTKCDEWRTESLSQEPTSPSGSPIALRYLIFSSAFDCGSMLRPFAFLPPVEKVAPKTAVVTASAREIVMKRFFKFDYTQLLPAYPKQPPVHLFFLAFPRSKQSTLLAVNHWLKACNPDCHIFTSCHAGGWAAFCAGVEQMPGVVIVHEALAWSLHRFPKLSERLIHKHDQYWCLSEPSQPYPIYPSISVPESPAAPGDLSLTRLFPYRTAILLTPGFLVSEPQRACQFLDWFLTSWAKSSTHRLVTAWNIHEYLLGLAMEKAKARDDIFESDEGTPIDHQLAANLHGVSHTDCNARFKSTIFATELHNLKLSRAGPFGADDDNCSLIYADQCIDPNDEQSLVNWFGWWSTLRADQYQKFHVVGSSRGIKIPGRKSGDRIIPIPRYTQVTLNDPDVVLETVQSKDDPIDQPDAANGSHSNPATPAQEGNGEKTNQTTKPPWSFQSNLIASENSQDITDFLNRASDVSDVSDNFKFLNWTLYKFPISWADTTMGDHYGDFSQHYRKINDWFSFPWSWVDLRHPKSSRAFNTYIGFFYTVAEDWDPRKPPPDRKPKRHPWLAIYRPVNPHNRPYSRCEIIIWDPAAKTRFPGNQAPVESGFLDMQRRVIQHARNFGSQKNPGTWIDQVWLGGFEFPEECESPHPIDMTLKFLYLLLRDIKTYLPAPDNQMPSRGWKKVVTEKPSSGSIREDLKEAMDIDSEKDDESEDENTRIIFHPPRATKLAPGQRSKCINKLYEDARLAKARAKSATHMLYSFTPTLEWYEEQRAEGRSFEHVNVESWENIFNYYHIGTESERQDWKASV</sequence>
<reference evidence="4" key="1">
    <citation type="journal article" date="2023" name="Mol. Phylogenet. Evol.">
        <title>Genome-scale phylogeny and comparative genomics of the fungal order Sordariales.</title>
        <authorList>
            <person name="Hensen N."/>
            <person name="Bonometti L."/>
            <person name="Westerberg I."/>
            <person name="Brannstrom I.O."/>
            <person name="Guillou S."/>
            <person name="Cros-Aarteil S."/>
            <person name="Calhoun S."/>
            <person name="Haridas S."/>
            <person name="Kuo A."/>
            <person name="Mondo S."/>
            <person name="Pangilinan J."/>
            <person name="Riley R."/>
            <person name="LaButti K."/>
            <person name="Andreopoulos B."/>
            <person name="Lipzen A."/>
            <person name="Chen C."/>
            <person name="Yan M."/>
            <person name="Daum C."/>
            <person name="Ng V."/>
            <person name="Clum A."/>
            <person name="Steindorff A."/>
            <person name="Ohm R.A."/>
            <person name="Martin F."/>
            <person name="Silar P."/>
            <person name="Natvig D.O."/>
            <person name="Lalanne C."/>
            <person name="Gautier V."/>
            <person name="Ament-Velasquez S.L."/>
            <person name="Kruys A."/>
            <person name="Hutchinson M.I."/>
            <person name="Powell A.J."/>
            <person name="Barry K."/>
            <person name="Miller A.N."/>
            <person name="Grigoriev I.V."/>
            <person name="Debuchy R."/>
            <person name="Gladieux P."/>
            <person name="Hiltunen Thoren M."/>
            <person name="Johannesson H."/>
        </authorList>
    </citation>
    <scope>NUCLEOTIDE SEQUENCE</scope>
    <source>
        <strain evidence="4">CBS 232.78</strain>
    </source>
</reference>
<dbReference type="SUPFAM" id="SSF54160">
    <property type="entry name" value="Chromo domain-like"/>
    <property type="match status" value="1"/>
</dbReference>
<dbReference type="CDD" id="cd18966">
    <property type="entry name" value="chromodomain"/>
    <property type="match status" value="1"/>
</dbReference>
<evidence type="ECO:0000313" key="5">
    <source>
        <dbReference type="Proteomes" id="UP001285441"/>
    </source>
</evidence>
<feature type="domain" description="Chromo" evidence="3">
    <location>
        <begin position="42"/>
        <end position="103"/>
    </location>
</feature>
<dbReference type="Pfam" id="PF00385">
    <property type="entry name" value="Chromo"/>
    <property type="match status" value="1"/>
</dbReference>
<reference evidence="4" key="2">
    <citation type="submission" date="2023-06" db="EMBL/GenBank/DDBJ databases">
        <authorList>
            <consortium name="Lawrence Berkeley National Laboratory"/>
            <person name="Haridas S."/>
            <person name="Hensen N."/>
            <person name="Bonometti L."/>
            <person name="Westerberg I."/>
            <person name="Brannstrom I.O."/>
            <person name="Guillou S."/>
            <person name="Cros-Aarteil S."/>
            <person name="Calhoun S."/>
            <person name="Kuo A."/>
            <person name="Mondo S."/>
            <person name="Pangilinan J."/>
            <person name="Riley R."/>
            <person name="LaButti K."/>
            <person name="Andreopoulos B."/>
            <person name="Lipzen A."/>
            <person name="Chen C."/>
            <person name="Yanf M."/>
            <person name="Daum C."/>
            <person name="Ng V."/>
            <person name="Clum A."/>
            <person name="Steindorff A."/>
            <person name="Ohm R."/>
            <person name="Martin F."/>
            <person name="Silar P."/>
            <person name="Natvig D."/>
            <person name="Lalanne C."/>
            <person name="Gautier V."/>
            <person name="Ament-velasquez S.L."/>
            <person name="Kruys A."/>
            <person name="Hutchinson M.I."/>
            <person name="Powell A.J."/>
            <person name="Barry K."/>
            <person name="Miller A.N."/>
            <person name="Grigoriev I.V."/>
            <person name="Debuchy R."/>
            <person name="Gladieux P."/>
            <person name="Thoren M.H."/>
            <person name="Johannesson H."/>
        </authorList>
    </citation>
    <scope>NUCLEOTIDE SEQUENCE</scope>
    <source>
        <strain evidence="4">CBS 232.78</strain>
    </source>
</reference>
<feature type="region of interest" description="Disordered" evidence="2">
    <location>
        <begin position="989"/>
        <end position="1026"/>
    </location>
</feature>
<dbReference type="Proteomes" id="UP001285441">
    <property type="component" value="Unassembled WGS sequence"/>
</dbReference>
<feature type="compositionally biased region" description="Basic residues" evidence="2">
    <location>
        <begin position="122"/>
        <end position="134"/>
    </location>
</feature>
<feature type="compositionally biased region" description="Polar residues" evidence="2">
    <location>
        <begin position="1"/>
        <end position="14"/>
    </location>
</feature>
<dbReference type="SMART" id="SM00298">
    <property type="entry name" value="CHROMO"/>
    <property type="match status" value="1"/>
</dbReference>
<dbReference type="InterPro" id="IPR016197">
    <property type="entry name" value="Chromo-like_dom_sf"/>
</dbReference>
<dbReference type="Gene3D" id="2.40.50.40">
    <property type="match status" value="1"/>
</dbReference>
<comment type="caution">
    <text evidence="4">The sequence shown here is derived from an EMBL/GenBank/DDBJ whole genome shotgun (WGS) entry which is preliminary data.</text>
</comment>
<name>A0AAE0NTJ1_9PEZI</name>
<gene>
    <name evidence="4" type="ORF">B0H63DRAFT_154004</name>
</gene>
<organism evidence="4 5">
    <name type="scientific">Podospora didyma</name>
    <dbReference type="NCBI Taxonomy" id="330526"/>
    <lineage>
        <taxon>Eukaryota</taxon>
        <taxon>Fungi</taxon>
        <taxon>Dikarya</taxon>
        <taxon>Ascomycota</taxon>
        <taxon>Pezizomycotina</taxon>
        <taxon>Sordariomycetes</taxon>
        <taxon>Sordariomycetidae</taxon>
        <taxon>Sordariales</taxon>
        <taxon>Podosporaceae</taxon>
        <taxon>Podospora</taxon>
    </lineage>
</organism>
<comment type="subunit">
    <text evidence="1">Component of the NuA4 histone acetyltransferase complex.</text>
</comment>
<dbReference type="InterPro" id="IPR023780">
    <property type="entry name" value="Chromo_domain"/>
</dbReference>
<feature type="compositionally biased region" description="Polar residues" evidence="2">
    <location>
        <begin position="1015"/>
        <end position="1026"/>
    </location>
</feature>
<dbReference type="GO" id="GO:0006338">
    <property type="term" value="P:chromatin remodeling"/>
    <property type="evidence" value="ECO:0007669"/>
    <property type="project" value="UniProtKB-ARBA"/>
</dbReference>
<feature type="region of interest" description="Disordered" evidence="2">
    <location>
        <begin position="114"/>
        <end position="292"/>
    </location>
</feature>
<dbReference type="EMBL" id="JAULSW010000003">
    <property type="protein sequence ID" value="KAK3387239.1"/>
    <property type="molecule type" value="Genomic_DNA"/>
</dbReference>
<evidence type="ECO:0000256" key="1">
    <source>
        <dbReference type="ARBA" id="ARBA00011353"/>
    </source>
</evidence>
<accession>A0AAE0NTJ1</accession>
<dbReference type="InterPro" id="IPR000953">
    <property type="entry name" value="Chromo/chromo_shadow_dom"/>
</dbReference>
<feature type="compositionally biased region" description="Polar residues" evidence="2">
    <location>
        <begin position="196"/>
        <end position="228"/>
    </location>
</feature>
<dbReference type="PROSITE" id="PS50013">
    <property type="entry name" value="CHROMO_2"/>
    <property type="match status" value="1"/>
</dbReference>